<feature type="transmembrane region" description="Helical" evidence="7">
    <location>
        <begin position="187"/>
        <end position="209"/>
    </location>
</feature>
<dbReference type="InterPro" id="IPR000326">
    <property type="entry name" value="PAP2/HPO"/>
</dbReference>
<feature type="transmembrane region" description="Helical" evidence="7">
    <location>
        <begin position="6"/>
        <end position="25"/>
    </location>
</feature>
<dbReference type="PANTHER" id="PTHR14969:SF62">
    <property type="entry name" value="DECAPRENYLPHOSPHORYL-5-PHOSPHORIBOSE PHOSPHATASE RV3807C-RELATED"/>
    <property type="match status" value="1"/>
</dbReference>
<proteinExistence type="predicted"/>
<comment type="subcellular location">
    <subcellularLocation>
        <location evidence="1">Cell membrane</location>
        <topology evidence="1">Multi-pass membrane protein</topology>
    </subcellularLocation>
</comment>
<sequence length="213" mass="22896">MKLTTLEVAIILCIVICGAVIEYAGESVLSRSESTPDVFPPQISQIDSTIMLKINPGMMDPALNPVFVTITHLGSAVAVVSLGIALYIAGYRREGVLILVVAAIGSIIVAPLKTIVHRPRPYLTLQEVIPLEKATGMSFPSGHSEKAFALASVLSNDNKTKKLVLYAYATSIAFSRVYIGVHYPIDVVAGSILGWIVGKITLKIESIFLRFAN</sequence>
<protein>
    <submittedName>
        <fullName evidence="9">Membrane-associated phospholipid phosphatase</fullName>
    </submittedName>
</protein>
<dbReference type="EMBL" id="CP005290">
    <property type="protein sequence ID" value="AGK60676.1"/>
    <property type="molecule type" value="Genomic_DNA"/>
</dbReference>
<name>N0BJL3_9EURY</name>
<dbReference type="GO" id="GO:0005886">
    <property type="term" value="C:plasma membrane"/>
    <property type="evidence" value="ECO:0007669"/>
    <property type="project" value="UniProtKB-SubCell"/>
</dbReference>
<evidence type="ECO:0000313" key="9">
    <source>
        <dbReference type="EMBL" id="AGK60676.1"/>
    </source>
</evidence>
<feature type="domain" description="Phosphatidic acid phosphatase type 2/haloperoxidase" evidence="8">
    <location>
        <begin position="96"/>
        <end position="202"/>
    </location>
</feature>
<keyword evidence="6 7" id="KW-0472">Membrane</keyword>
<evidence type="ECO:0000256" key="7">
    <source>
        <dbReference type="SAM" id="Phobius"/>
    </source>
</evidence>
<evidence type="ECO:0000256" key="1">
    <source>
        <dbReference type="ARBA" id="ARBA00004651"/>
    </source>
</evidence>
<dbReference type="GeneID" id="15392301"/>
<dbReference type="GO" id="GO:0016787">
    <property type="term" value="F:hydrolase activity"/>
    <property type="evidence" value="ECO:0007669"/>
    <property type="project" value="UniProtKB-KW"/>
</dbReference>
<dbReference type="eggNOG" id="arCOG03056">
    <property type="taxonomic scope" value="Archaea"/>
</dbReference>
<dbReference type="PANTHER" id="PTHR14969">
    <property type="entry name" value="SPHINGOSINE-1-PHOSPHATE PHOSPHOHYDROLASE"/>
    <property type="match status" value="1"/>
</dbReference>
<dbReference type="STRING" id="387631.Asulf_00658"/>
<feature type="transmembrane region" description="Helical" evidence="7">
    <location>
        <begin position="163"/>
        <end position="181"/>
    </location>
</feature>
<evidence type="ECO:0000256" key="5">
    <source>
        <dbReference type="ARBA" id="ARBA00022989"/>
    </source>
</evidence>
<dbReference type="HOGENOM" id="CLU_072573_10_1_2"/>
<keyword evidence="5 7" id="KW-1133">Transmembrane helix</keyword>
<feature type="transmembrane region" description="Helical" evidence="7">
    <location>
        <begin position="95"/>
        <end position="116"/>
    </location>
</feature>
<keyword evidence="4" id="KW-0378">Hydrolase</keyword>
<gene>
    <name evidence="9" type="ORF">Asulf_00658</name>
</gene>
<keyword evidence="10" id="KW-1185">Reference proteome</keyword>
<keyword evidence="3 7" id="KW-0812">Transmembrane</keyword>
<evidence type="ECO:0000256" key="3">
    <source>
        <dbReference type="ARBA" id="ARBA00022692"/>
    </source>
</evidence>
<feature type="transmembrane region" description="Helical" evidence="7">
    <location>
        <begin position="66"/>
        <end position="89"/>
    </location>
</feature>
<evidence type="ECO:0000259" key="8">
    <source>
        <dbReference type="SMART" id="SM00014"/>
    </source>
</evidence>
<dbReference type="OrthoDB" id="10182at2157"/>
<dbReference type="SMART" id="SM00014">
    <property type="entry name" value="acidPPc"/>
    <property type="match status" value="1"/>
</dbReference>
<evidence type="ECO:0000256" key="4">
    <source>
        <dbReference type="ARBA" id="ARBA00022801"/>
    </source>
</evidence>
<dbReference type="AlphaFoldDB" id="N0BJL3"/>
<dbReference type="InterPro" id="IPR036938">
    <property type="entry name" value="PAP2/HPO_sf"/>
</dbReference>
<dbReference type="RefSeq" id="WP_015590275.1">
    <property type="nucleotide sequence ID" value="NC_021169.1"/>
</dbReference>
<dbReference type="Pfam" id="PF01569">
    <property type="entry name" value="PAP2"/>
    <property type="match status" value="1"/>
</dbReference>
<organism evidence="9 10">
    <name type="scientific">Archaeoglobus sulfaticallidus PM70-1</name>
    <dbReference type="NCBI Taxonomy" id="387631"/>
    <lineage>
        <taxon>Archaea</taxon>
        <taxon>Methanobacteriati</taxon>
        <taxon>Methanobacteriota</taxon>
        <taxon>Archaeoglobi</taxon>
        <taxon>Archaeoglobales</taxon>
        <taxon>Archaeoglobaceae</taxon>
        <taxon>Archaeoglobus</taxon>
    </lineage>
</organism>
<dbReference type="Proteomes" id="UP000013307">
    <property type="component" value="Chromosome"/>
</dbReference>
<dbReference type="KEGG" id="ast:Asulf_00658"/>
<evidence type="ECO:0000313" key="10">
    <source>
        <dbReference type="Proteomes" id="UP000013307"/>
    </source>
</evidence>
<dbReference type="SUPFAM" id="SSF48317">
    <property type="entry name" value="Acid phosphatase/Vanadium-dependent haloperoxidase"/>
    <property type="match status" value="1"/>
</dbReference>
<dbReference type="Gene3D" id="1.20.144.10">
    <property type="entry name" value="Phosphatidic acid phosphatase type 2/haloperoxidase"/>
    <property type="match status" value="1"/>
</dbReference>
<evidence type="ECO:0000256" key="6">
    <source>
        <dbReference type="ARBA" id="ARBA00023136"/>
    </source>
</evidence>
<keyword evidence="2" id="KW-1003">Cell membrane</keyword>
<accession>N0BJL3</accession>
<reference evidence="9 10" key="1">
    <citation type="journal article" date="2013" name="Genome Announc.">
        <title>Complete Genome Sequence of the Thermophilic and Facultatively Chemolithoautotrophic Sulfate Reducer Archaeoglobus sulfaticallidus Strain PM70-1T.</title>
        <authorList>
            <person name="Stokke R."/>
            <person name="Hocking W.P."/>
            <person name="Steinsbu B.O."/>
            <person name="Steen I.H."/>
        </authorList>
    </citation>
    <scope>NUCLEOTIDE SEQUENCE [LARGE SCALE GENOMIC DNA]</scope>
    <source>
        <strain evidence="9">PM70-1</strain>
    </source>
</reference>
<evidence type="ECO:0000256" key="2">
    <source>
        <dbReference type="ARBA" id="ARBA00022475"/>
    </source>
</evidence>